<sequence length="411" mass="46027">MLDADSHGVGNLMRGIKLVSWSGTSGYALSALNYLRGLVAQQIPIEWVPLCSGPDGYMPWHTDLGMDALDFFPTLSNDPMHTDLQQLVKHCCRSCNYDTVLVHLPPEYWPLYFEPGRRNIGFTAWETNRLPPHWPSLLNLAERVLVPSNMNREVCEHCGVVVPVRTVPHMQREISPLMLDKRRQQIRTELGIGPHTTVFYSINTWEPRKAVYDLLSAFASAFTDTDDVLLLIKTSPQGIGAPPSFTVEPVADLLAKWHQRSTRGRKTCLPPIRVIGDNLSGEKIEHLHRAGDVFVSLTHGEGWGMGGCEALAHGRPVLMTGWGGQLDYLGNDWPWLVKYRLIQLTPWPQQASFLATQQWAQADLVHAAELMRSLHCDLPAAMTHATQAAGDLRQRLSMKIVTDHLLSSLND</sequence>
<evidence type="ECO:0000313" key="2">
    <source>
        <dbReference type="Proteomes" id="UP000675882"/>
    </source>
</evidence>
<evidence type="ECO:0000313" key="1">
    <source>
        <dbReference type="EMBL" id="CAE6686846.1"/>
    </source>
</evidence>
<dbReference type="Gene3D" id="3.40.50.2000">
    <property type="entry name" value="Glycogen Phosphorylase B"/>
    <property type="match status" value="1"/>
</dbReference>
<proteinExistence type="predicted"/>
<organism evidence="1 2">
    <name type="scientific">Candidatus Nitrotoga fabula</name>
    <dbReference type="NCBI Taxonomy" id="2182327"/>
    <lineage>
        <taxon>Bacteria</taxon>
        <taxon>Pseudomonadati</taxon>
        <taxon>Pseudomonadota</taxon>
        <taxon>Betaproteobacteria</taxon>
        <taxon>Nitrosomonadales</taxon>
        <taxon>Gallionellaceae</taxon>
        <taxon>Candidatus Nitrotoga</taxon>
    </lineage>
</organism>
<reference evidence="1" key="1">
    <citation type="submission" date="2021-02" db="EMBL/GenBank/DDBJ databases">
        <authorList>
            <person name="Han P."/>
        </authorList>
    </citation>
    <scope>NUCLEOTIDE SEQUENCE</scope>
    <source>
        <strain evidence="1">Candidatus Nitrotoga sp. ZN8</strain>
    </source>
</reference>
<comment type="caution">
    <text evidence="1">The sequence shown here is derived from an EMBL/GenBank/DDBJ whole genome shotgun (WGS) entry which is preliminary data.</text>
</comment>
<dbReference type="Proteomes" id="UP000675882">
    <property type="component" value="Unassembled WGS sequence"/>
</dbReference>
<dbReference type="EMBL" id="CAJNBL010000001">
    <property type="protein sequence ID" value="CAE6686846.1"/>
    <property type="molecule type" value="Genomic_DNA"/>
</dbReference>
<dbReference type="SUPFAM" id="SSF53756">
    <property type="entry name" value="UDP-Glycosyltransferase/glycogen phosphorylase"/>
    <property type="match status" value="1"/>
</dbReference>
<dbReference type="PANTHER" id="PTHR46656">
    <property type="entry name" value="PUTATIVE-RELATED"/>
    <property type="match status" value="1"/>
</dbReference>
<keyword evidence="2" id="KW-1185">Reference proteome</keyword>
<dbReference type="GO" id="GO:0016740">
    <property type="term" value="F:transferase activity"/>
    <property type="evidence" value="ECO:0007669"/>
    <property type="project" value="UniProtKB-KW"/>
</dbReference>
<keyword evidence="1" id="KW-0808">Transferase</keyword>
<protein>
    <submittedName>
        <fullName evidence="1">Glycosyl transferase family 1</fullName>
    </submittedName>
</protein>
<dbReference type="AlphaFoldDB" id="A0A916BCX0"/>
<name>A0A916BCX0_9PROT</name>
<accession>A0A916BCX0</accession>
<dbReference type="PANTHER" id="PTHR46656:SF3">
    <property type="entry name" value="PUTATIVE-RELATED"/>
    <property type="match status" value="1"/>
</dbReference>
<gene>
    <name evidence="1" type="ORF">NTGZN8_10013</name>
</gene>